<proteinExistence type="predicted"/>
<reference evidence="2" key="1">
    <citation type="journal article" date="2016" name="Nature">
        <title>Genome evolution in the allotetraploid frog Xenopus laevis.</title>
        <authorList>
            <person name="Session A.M."/>
            <person name="Uno Y."/>
            <person name="Kwon T."/>
            <person name="Chapman J.A."/>
            <person name="Toyoda A."/>
            <person name="Takahashi S."/>
            <person name="Fukui A."/>
            <person name="Hikosaka A."/>
            <person name="Suzuki A."/>
            <person name="Kondo M."/>
            <person name="van Heeringen S.J."/>
            <person name="Quigley I."/>
            <person name="Heinz S."/>
            <person name="Ogino H."/>
            <person name="Ochi H."/>
            <person name="Hellsten U."/>
            <person name="Lyons J.B."/>
            <person name="Simakov O."/>
            <person name="Putnam N."/>
            <person name="Stites J."/>
            <person name="Kuroki Y."/>
            <person name="Tanaka T."/>
            <person name="Michiue T."/>
            <person name="Watanabe M."/>
            <person name="Bogdanovic O."/>
            <person name="Lister R."/>
            <person name="Georgiou G."/>
            <person name="Paranjpe S.S."/>
            <person name="van Kruijsbergen I."/>
            <person name="Shu S."/>
            <person name="Carlson J."/>
            <person name="Kinoshita T."/>
            <person name="Ohta Y."/>
            <person name="Mawaribuchi S."/>
            <person name="Jenkins J."/>
            <person name="Grimwood J."/>
            <person name="Schmutz J."/>
            <person name="Mitros T."/>
            <person name="Mozaffari S.V."/>
            <person name="Suzuki Y."/>
            <person name="Haramoto Y."/>
            <person name="Yamamoto T.S."/>
            <person name="Takagi C."/>
            <person name="Heald R."/>
            <person name="Miller K."/>
            <person name="Haudenschild C."/>
            <person name="Kitzman J."/>
            <person name="Nakayama T."/>
            <person name="Izutsu Y."/>
            <person name="Robert J."/>
            <person name="Fortriede J."/>
            <person name="Burns K."/>
            <person name="Lotay V."/>
            <person name="Karimi K."/>
            <person name="Yasuoka Y."/>
            <person name="Dichmann D.S."/>
            <person name="Flajnik M.F."/>
            <person name="Houston D.W."/>
            <person name="Shendure J."/>
            <person name="DuPasquier L."/>
            <person name="Vize P.D."/>
            <person name="Zorn A.M."/>
            <person name="Ito M."/>
            <person name="Marcotte E.M."/>
            <person name="Wallingford J.B."/>
            <person name="Ito Y."/>
            <person name="Asashima M."/>
            <person name="Ueno N."/>
            <person name="Matsuda Y."/>
            <person name="Veenstra G.J."/>
            <person name="Fujiyama A."/>
            <person name="Harland R.M."/>
            <person name="Taira M."/>
            <person name="Rokhsar D.S."/>
        </authorList>
    </citation>
    <scope>NUCLEOTIDE SEQUENCE [LARGE SCALE GENOMIC DNA]</scope>
    <source>
        <strain evidence="2">J</strain>
    </source>
</reference>
<dbReference type="Proteomes" id="UP000694892">
    <property type="component" value="Chromosome 8L"/>
</dbReference>
<dbReference type="AlphaFoldDB" id="A0A974H9G9"/>
<name>A0A974H9G9_XENLA</name>
<dbReference type="EMBL" id="CM004480">
    <property type="protein sequence ID" value="OCT69545.1"/>
    <property type="molecule type" value="Genomic_DNA"/>
</dbReference>
<accession>A0A974H9G9</accession>
<sequence>MGTCCQVLRSLLVETKGGSQIKEAVWVLGKGPEKQHCEWWAGIREGHTENTEVLFYSQAQGEGPILCSLCK</sequence>
<organism evidence="1 2">
    <name type="scientific">Xenopus laevis</name>
    <name type="common">African clawed frog</name>
    <dbReference type="NCBI Taxonomy" id="8355"/>
    <lineage>
        <taxon>Eukaryota</taxon>
        <taxon>Metazoa</taxon>
        <taxon>Chordata</taxon>
        <taxon>Craniata</taxon>
        <taxon>Vertebrata</taxon>
        <taxon>Euteleostomi</taxon>
        <taxon>Amphibia</taxon>
        <taxon>Batrachia</taxon>
        <taxon>Anura</taxon>
        <taxon>Pipoidea</taxon>
        <taxon>Pipidae</taxon>
        <taxon>Xenopodinae</taxon>
        <taxon>Xenopus</taxon>
        <taxon>Xenopus</taxon>
    </lineage>
</organism>
<evidence type="ECO:0000313" key="1">
    <source>
        <dbReference type="EMBL" id="OCT69545.1"/>
    </source>
</evidence>
<gene>
    <name evidence="1" type="ORF">XELAEV_18040856mg</name>
</gene>
<protein>
    <submittedName>
        <fullName evidence="1">Uncharacterized protein</fullName>
    </submittedName>
</protein>
<evidence type="ECO:0000313" key="2">
    <source>
        <dbReference type="Proteomes" id="UP000694892"/>
    </source>
</evidence>